<dbReference type="InterPro" id="IPR025272">
    <property type="entry name" value="SocA_Panacea"/>
</dbReference>
<protein>
    <recommendedName>
        <fullName evidence="1">Antitoxin SocA-like Panacea domain-containing protein</fullName>
    </recommendedName>
</protein>
<evidence type="ECO:0000313" key="2">
    <source>
        <dbReference type="EMBL" id="PTH12797.1"/>
    </source>
</evidence>
<dbReference type="RefSeq" id="WP_107391900.1">
    <property type="nucleotide sequence ID" value="NZ_JAHCOE010000001.1"/>
</dbReference>
<gene>
    <name evidence="2" type="ORF">BU607_10840</name>
</gene>
<keyword evidence="3" id="KW-1185">Reference proteome</keyword>
<proteinExistence type="predicted"/>
<name>A0ABX5IBZ8_9STAP</name>
<feature type="domain" description="Antitoxin SocA-like Panacea" evidence="1">
    <location>
        <begin position="112"/>
        <end position="221"/>
    </location>
</feature>
<organism evidence="2 3">
    <name type="scientific">Staphylococcus auricularis</name>
    <dbReference type="NCBI Taxonomy" id="29379"/>
    <lineage>
        <taxon>Bacteria</taxon>
        <taxon>Bacillati</taxon>
        <taxon>Bacillota</taxon>
        <taxon>Bacilli</taxon>
        <taxon>Bacillales</taxon>
        <taxon>Staphylococcaceae</taxon>
        <taxon>Staphylococcus</taxon>
    </lineage>
</organism>
<evidence type="ECO:0000259" key="1">
    <source>
        <dbReference type="Pfam" id="PF13274"/>
    </source>
</evidence>
<dbReference type="Proteomes" id="UP000242694">
    <property type="component" value="Unassembled WGS sequence"/>
</dbReference>
<sequence length="251" mass="29592">MCYKHYLIFLENKKEGRRQAFHMLIQLQDDIKYAKLCGYKLEGIDIDYYPHLIHTTDKSITSIEEKDSFFRDIDYYEDFDEFLEVAKSTQSLCAMDVARYILMIQPTTPLKLQKLLYIVYERYLLQFQTPLFNEAFLASNYGPIIIEDYDASQKENQLLSVEDDQSIFSMSDKATLPIKYKISRLENSDYLRELVQSVIAEYKDYSAKDMLNIIQSNDTAWSRAHDYAQNETMSTELIKEAEPVKYVVNQK</sequence>
<comment type="caution">
    <text evidence="2">The sequence shown here is derived from an EMBL/GenBank/DDBJ whole genome shotgun (WGS) entry which is preliminary data.</text>
</comment>
<dbReference type="EMBL" id="PZDI01000093">
    <property type="protein sequence ID" value="PTH12797.1"/>
    <property type="molecule type" value="Genomic_DNA"/>
</dbReference>
<reference evidence="2 3" key="1">
    <citation type="journal article" date="2016" name="Front. Microbiol.">
        <title>Comprehensive Phylogenetic Analysis of Bovine Non-aureus Staphylococci Species Based on Whole-Genome Sequencing.</title>
        <authorList>
            <person name="Naushad S."/>
            <person name="Barkema H.W."/>
            <person name="Luby C."/>
            <person name="Condas L.A."/>
            <person name="Nobrega D.B."/>
            <person name="Carson D.A."/>
            <person name="De Buck J."/>
        </authorList>
    </citation>
    <scope>NUCLEOTIDE SEQUENCE [LARGE SCALE GENOMIC DNA]</scope>
    <source>
        <strain evidence="2 3">SNUC 993</strain>
    </source>
</reference>
<accession>A0ABX5IBZ8</accession>
<dbReference type="Pfam" id="PF13274">
    <property type="entry name" value="SocA_Panacea"/>
    <property type="match status" value="1"/>
</dbReference>
<evidence type="ECO:0000313" key="3">
    <source>
        <dbReference type="Proteomes" id="UP000242694"/>
    </source>
</evidence>